<evidence type="ECO:0000313" key="4">
    <source>
        <dbReference type="EMBL" id="AFL88998.1"/>
    </source>
</evidence>
<keyword evidence="5" id="KW-1185">Reference proteome</keyword>
<feature type="compositionally biased region" description="Low complexity" evidence="1">
    <location>
        <begin position="160"/>
        <end position="169"/>
    </location>
</feature>
<dbReference type="KEGG" id="trs:Terro_2762"/>
<dbReference type="Gene3D" id="2.60.450.10">
    <property type="entry name" value="Lipopolysaccharide (LPS) transport protein A like domain"/>
    <property type="match status" value="2"/>
</dbReference>
<feature type="compositionally biased region" description="Basic and acidic residues" evidence="1">
    <location>
        <begin position="816"/>
        <end position="833"/>
    </location>
</feature>
<gene>
    <name evidence="4" type="ordered locus">Terro_2762</name>
</gene>
<feature type="region of interest" description="Disordered" evidence="1">
    <location>
        <begin position="146"/>
        <end position="181"/>
    </location>
</feature>
<sequence>MAMGGRRGKAGSISVTRVRRWLLAGVITLLLVLAGLIGYTRWKTRKLLMDLPHRLGADIKSETNGFTWSQSVKGHTIFTIHAAKAIQRENGKTTLHDVAITMYGAPGSNRTDSIRGAEFEYDQPNGVVRAAGDVYLDLAAPTPSVNSVGDVKSEVSAKNAATSDAAPSKPDSPPGNGSKRIQVTTSGLTFLQKLGIAATDQPLHIVYGDMRGSATGADYESDTGTLKLHSAVEMNGMQNRQVIHVRAAAAELDRASQRATLHAGRIATDDNRASGDLMLITLATSGGIDRIHSEGHATLEGKGGMTAQSPKMDAQMGDAGKLHDVLMQGGVQFANTAGSTGSAARAEVHFNLAGVATSANFDGHVRLDQVAPGVERSLTAERLVTAMAPDAAGRMQMREATASGPAMVRTAVSAPAKTGGPSTIHVSTLRGTSLRAVTAQRGGVTYVSEITGTGNTQLVQDDGAGTVRTSSGDELHATLFAPGSSAKDKAKSPTGQVQTAVQVGHVVVTQRSPAKGTQTAGETRATAARAEFDDATGGLILTGSPQVTSPGLQLAADRIVLHQGSGDAEAFGAVRGVYVASGATGKAEEKRPADPVHLLADHATVAGGGSAAKLFGTAGKLARMWSSTAQIEAPVIETDRASGKLFAHAAAGDASAGTVRMLLPVQAGAGKSSLAPTGALRITGGTLVYTPADARGPAHADIGGGVRMDNPGSQLTARSAVATLAATPLQGGGSAATALPSGNLQTVTATGDVHLQQPGRSGTGERLVYTAADQRYELTGTAAVPPKVIDSQRGTLSGTSVIFHGADDSVEVSGQDGHRVRTETEVARPAKGK</sequence>
<evidence type="ECO:0000313" key="5">
    <source>
        <dbReference type="Proteomes" id="UP000006056"/>
    </source>
</evidence>
<evidence type="ECO:0000256" key="1">
    <source>
        <dbReference type="SAM" id="MobiDB-lite"/>
    </source>
</evidence>
<reference evidence="4 5" key="1">
    <citation type="submission" date="2012-06" db="EMBL/GenBank/DDBJ databases">
        <title>Complete genome of Terriglobus roseus DSM 18391.</title>
        <authorList>
            <consortium name="US DOE Joint Genome Institute (JGI-PGF)"/>
            <person name="Lucas S."/>
            <person name="Copeland A."/>
            <person name="Lapidus A."/>
            <person name="Glavina del Rio T."/>
            <person name="Dalin E."/>
            <person name="Tice H."/>
            <person name="Bruce D."/>
            <person name="Goodwin L."/>
            <person name="Pitluck S."/>
            <person name="Peters L."/>
            <person name="Mikhailova N."/>
            <person name="Munk A.C.C."/>
            <person name="Kyrpides N."/>
            <person name="Mavromatis K."/>
            <person name="Ivanova N."/>
            <person name="Brettin T."/>
            <person name="Detter J.C."/>
            <person name="Han C."/>
            <person name="Larimer F."/>
            <person name="Land M."/>
            <person name="Hauser L."/>
            <person name="Markowitz V."/>
            <person name="Cheng J.-F."/>
            <person name="Hugenholtz P."/>
            <person name="Woyke T."/>
            <person name="Wu D."/>
            <person name="Brambilla E."/>
            <person name="Klenk H.-P."/>
            <person name="Eisen J.A."/>
        </authorList>
    </citation>
    <scope>NUCLEOTIDE SEQUENCE [LARGE SCALE GENOMIC DNA]</scope>
    <source>
        <strain evidence="5">DSM 18391 / NRRL B-41598 / KBS 63</strain>
    </source>
</reference>
<proteinExistence type="predicted"/>
<protein>
    <recommendedName>
        <fullName evidence="3">Organic solvent tolerance-like N-terminal domain-containing protein</fullName>
    </recommendedName>
</protein>
<feature type="transmembrane region" description="Helical" evidence="2">
    <location>
        <begin position="21"/>
        <end position="42"/>
    </location>
</feature>
<evidence type="ECO:0000259" key="3">
    <source>
        <dbReference type="Pfam" id="PF03968"/>
    </source>
</evidence>
<dbReference type="Proteomes" id="UP000006056">
    <property type="component" value="Chromosome"/>
</dbReference>
<accession>I3ZID0</accession>
<dbReference type="eggNOG" id="COG1934">
    <property type="taxonomic scope" value="Bacteria"/>
</dbReference>
<keyword evidence="2" id="KW-0472">Membrane</keyword>
<organism evidence="4 5">
    <name type="scientific">Terriglobus roseus (strain DSM 18391 / NRRL B-41598 / KBS 63)</name>
    <dbReference type="NCBI Taxonomy" id="926566"/>
    <lineage>
        <taxon>Bacteria</taxon>
        <taxon>Pseudomonadati</taxon>
        <taxon>Acidobacteriota</taxon>
        <taxon>Terriglobia</taxon>
        <taxon>Terriglobales</taxon>
        <taxon>Acidobacteriaceae</taxon>
        <taxon>Terriglobus</taxon>
    </lineage>
</organism>
<dbReference type="EMBL" id="CP003379">
    <property type="protein sequence ID" value="AFL88998.1"/>
    <property type="molecule type" value="Genomic_DNA"/>
</dbReference>
<evidence type="ECO:0000256" key="2">
    <source>
        <dbReference type="SAM" id="Phobius"/>
    </source>
</evidence>
<feature type="domain" description="Organic solvent tolerance-like N-terminal" evidence="3">
    <location>
        <begin position="714"/>
        <end position="802"/>
    </location>
</feature>
<name>I3ZID0_TERRK</name>
<dbReference type="InterPro" id="IPR005653">
    <property type="entry name" value="OstA-like_N"/>
</dbReference>
<keyword evidence="2" id="KW-1133">Transmembrane helix</keyword>
<dbReference type="STRING" id="926566.Terro_2762"/>
<feature type="region of interest" description="Disordered" evidence="1">
    <location>
        <begin position="812"/>
        <end position="833"/>
    </location>
</feature>
<dbReference type="HOGENOM" id="CLU_346449_0_0_0"/>
<dbReference type="Pfam" id="PF03968">
    <property type="entry name" value="LptD_N"/>
    <property type="match status" value="1"/>
</dbReference>
<dbReference type="PATRIC" id="fig|926566.3.peg.2747"/>
<keyword evidence="2" id="KW-0812">Transmembrane</keyword>
<dbReference type="AlphaFoldDB" id="I3ZID0"/>